<keyword evidence="2" id="KW-1185">Reference proteome</keyword>
<protein>
    <submittedName>
        <fullName evidence="1">Uncharacterized protein</fullName>
    </submittedName>
</protein>
<dbReference type="InterPro" id="IPR055540">
    <property type="entry name" value="DUF7116"/>
</dbReference>
<evidence type="ECO:0000313" key="1">
    <source>
        <dbReference type="EMBL" id="MBX0323512.1"/>
    </source>
</evidence>
<accession>A0AAW4PT96</accession>
<name>A0AAW4PT96_9EURY</name>
<dbReference type="EMBL" id="RKLR01000003">
    <property type="protein sequence ID" value="MBX0323512.1"/>
    <property type="molecule type" value="Genomic_DNA"/>
</dbReference>
<dbReference type="Pfam" id="PF23429">
    <property type="entry name" value="DUF7116"/>
    <property type="match status" value="1"/>
</dbReference>
<dbReference type="RefSeq" id="WP_220618476.1">
    <property type="nucleotide sequence ID" value="NZ_RKLR01000003.1"/>
</dbReference>
<dbReference type="AlphaFoldDB" id="A0AAW4PT96"/>
<comment type="caution">
    <text evidence="1">The sequence shown here is derived from an EMBL/GenBank/DDBJ whole genome shotgun (WGS) entry which is preliminary data.</text>
</comment>
<dbReference type="Proteomes" id="UP001430377">
    <property type="component" value="Unassembled WGS sequence"/>
</dbReference>
<proteinExistence type="predicted"/>
<reference evidence="1 2" key="1">
    <citation type="submission" date="2021-06" db="EMBL/GenBank/DDBJ databases">
        <title>Halomicroarcula sp. a new haloarchaeum isolated from saline soil.</title>
        <authorList>
            <person name="Duran-Viseras A."/>
            <person name="Sanchez-Porro C."/>
            <person name="Ventosa A."/>
        </authorList>
    </citation>
    <scope>NUCLEOTIDE SEQUENCE [LARGE SCALE GENOMIC DNA]</scope>
    <source>
        <strain evidence="1 2">F13</strain>
    </source>
</reference>
<organism evidence="1 2">
    <name type="scientific">Haloarcula rubra</name>
    <dbReference type="NCBI Taxonomy" id="2487747"/>
    <lineage>
        <taxon>Archaea</taxon>
        <taxon>Methanobacteriati</taxon>
        <taxon>Methanobacteriota</taxon>
        <taxon>Stenosarchaea group</taxon>
        <taxon>Halobacteria</taxon>
        <taxon>Halobacteriales</taxon>
        <taxon>Haloarculaceae</taxon>
        <taxon>Haloarcula</taxon>
    </lineage>
</organism>
<gene>
    <name evidence="1" type="ORF">EGH21_10775</name>
</gene>
<sequence>MGAVTTSLGEQAQSIFDDIGYTVSRTDSGLRAEHKWRVVRVTVLEDDETLPETGDMRCFVTWSSEATALGRRLTRMDVEYEWAVIGVREDGDYDIVRPGTST</sequence>
<evidence type="ECO:0000313" key="2">
    <source>
        <dbReference type="Proteomes" id="UP001430377"/>
    </source>
</evidence>